<reference evidence="2" key="1">
    <citation type="submission" date="2018-10" db="EMBL/GenBank/DDBJ databases">
        <title>Transcriptome assembly of Aceria tosichella (Wheat curl mite) Type 2.</title>
        <authorList>
            <person name="Scully E.D."/>
            <person name="Geib S.M."/>
            <person name="Palmer N.A."/>
            <person name="Gupta A.K."/>
            <person name="Sarath G."/>
            <person name="Tatineni S."/>
        </authorList>
    </citation>
    <scope>NUCLEOTIDE SEQUENCE</scope>
    <source>
        <strain evidence="2">LincolnNE</strain>
    </source>
</reference>
<evidence type="ECO:0000256" key="1">
    <source>
        <dbReference type="SAM" id="MobiDB-lite"/>
    </source>
</evidence>
<dbReference type="EMBL" id="GGYP01003296">
    <property type="protein sequence ID" value="MDE48067.1"/>
    <property type="molecule type" value="Transcribed_RNA"/>
</dbReference>
<dbReference type="SUPFAM" id="SSF56112">
    <property type="entry name" value="Protein kinase-like (PK-like)"/>
    <property type="match status" value="1"/>
</dbReference>
<feature type="compositionally biased region" description="Basic and acidic residues" evidence="1">
    <location>
        <begin position="197"/>
        <end position="220"/>
    </location>
</feature>
<gene>
    <name evidence="2" type="primary">BUB1</name>
    <name evidence="2" type="ORF">g.7281</name>
</gene>
<protein>
    <submittedName>
        <fullName evidence="2">Mitotic checkpoint serine/threonine-protein kinase BUB1</fullName>
    </submittedName>
</protein>
<dbReference type="GO" id="GO:0032991">
    <property type="term" value="C:protein-containing complex"/>
    <property type="evidence" value="ECO:0007669"/>
    <property type="project" value="UniProtKB-ARBA"/>
</dbReference>
<accession>A0A6G1SD28</accession>
<feature type="region of interest" description="Disordered" evidence="1">
    <location>
        <begin position="187"/>
        <end position="258"/>
    </location>
</feature>
<dbReference type="GO" id="GO:0007094">
    <property type="term" value="P:mitotic spindle assembly checkpoint signaling"/>
    <property type="evidence" value="ECO:0007669"/>
    <property type="project" value="InterPro"/>
</dbReference>
<evidence type="ECO:0000313" key="2">
    <source>
        <dbReference type="EMBL" id="MDE48067.1"/>
    </source>
</evidence>
<dbReference type="InterPro" id="IPR015661">
    <property type="entry name" value="Bub1/Mad3"/>
</dbReference>
<feature type="compositionally biased region" description="Polar residues" evidence="1">
    <location>
        <begin position="243"/>
        <end position="258"/>
    </location>
</feature>
<keyword evidence="2" id="KW-0418">Kinase</keyword>
<feature type="compositionally biased region" description="Basic and acidic residues" evidence="1">
    <location>
        <begin position="306"/>
        <end position="322"/>
    </location>
</feature>
<dbReference type="Gene3D" id="1.10.510.10">
    <property type="entry name" value="Transferase(Phosphotransferase) domain 1"/>
    <property type="match status" value="1"/>
</dbReference>
<dbReference type="AlphaFoldDB" id="A0A6G1SD28"/>
<dbReference type="PANTHER" id="PTHR14030">
    <property type="entry name" value="MITOTIC CHECKPOINT SERINE/THREONINE-PROTEIN KINASE BUB1"/>
    <property type="match status" value="1"/>
</dbReference>
<dbReference type="GO" id="GO:0000776">
    <property type="term" value="C:kinetochore"/>
    <property type="evidence" value="ECO:0007669"/>
    <property type="project" value="UniProtKB-ARBA"/>
</dbReference>
<feature type="compositionally biased region" description="Low complexity" evidence="1">
    <location>
        <begin position="354"/>
        <end position="365"/>
    </location>
</feature>
<organism evidence="2">
    <name type="scientific">Aceria tosichella</name>
    <name type="common">wheat curl mite</name>
    <dbReference type="NCBI Taxonomy" id="561515"/>
    <lineage>
        <taxon>Eukaryota</taxon>
        <taxon>Metazoa</taxon>
        <taxon>Ecdysozoa</taxon>
        <taxon>Arthropoda</taxon>
        <taxon>Chelicerata</taxon>
        <taxon>Arachnida</taxon>
        <taxon>Acari</taxon>
        <taxon>Acariformes</taxon>
        <taxon>Trombidiformes</taxon>
        <taxon>Prostigmata</taxon>
        <taxon>Eupodina</taxon>
        <taxon>Eriophyoidea</taxon>
        <taxon>Eriophyidae</taxon>
        <taxon>Eriophyinae</taxon>
        <taxon>Aceriini</taxon>
        <taxon>Aceria</taxon>
    </lineage>
</organism>
<feature type="compositionally biased region" description="Low complexity" evidence="1">
    <location>
        <begin position="221"/>
        <end position="242"/>
    </location>
</feature>
<dbReference type="GO" id="GO:0051754">
    <property type="term" value="P:meiotic sister chromatid cohesion, centromeric"/>
    <property type="evidence" value="ECO:0007669"/>
    <property type="project" value="TreeGrafter"/>
</dbReference>
<dbReference type="GO" id="GO:0004672">
    <property type="term" value="F:protein kinase activity"/>
    <property type="evidence" value="ECO:0007669"/>
    <property type="project" value="TreeGrafter"/>
</dbReference>
<name>A0A6G1SD28_9ACAR</name>
<sequence length="748" mass="85923">MANIEPHQRMAPSKFQIYVDQSMRQVGTTQPNQINSQQQQQEPQQQQPKAQQQQQQQYLPQQPYQPAQHHPYQVQQQQQPYLPTAPQNGGGGGDQHAELGSDTSWPRYIKENLDSKKQMFYFDERKIYPANGGEFSFEELNLIGWTKRQSELALRRRCEELEAENEELKSDLEAALQQLSNLANALKQVQEQQQQQAREHIHENQQQRDQHHQQQRDQQHLHALQLQQHTLQQQPTQTLTSTMSLKPTHSPPSNRLSIVPQSLQPAHCNDADTSCYGQLNEAPSVVQDLWKQTDKFTVPIDQSQYIREHCPTSTPSKEEKSKKTNMRRMSRPSIGGSPTMKLSPITETSRDCNSKSSSSSSAIGSTPGTTCKRALQLEPLIIDEPDRPLDPNDPTTYRKLLRALVEPLERRSSYLRVRDTMPKIDNGICFDGGRGDRYLVDKLLSKEAKIYTAQLLDSSDDSNSDLPVKTICFRVDQPSNDWLFYICDELHKRLVRQKMQPDIELSVMNADPAIIYLDGSILVDEYFRCVPLEEYLVACSQTNKPFPKSVAAYLTLELLQLIRVIHSCDIVHMNMNPKNIIITGCPTREDISGVDERTSIVKLIGFDHSVDTRLLPKNFKFENKPDYINVNQVLESKPWLHEVDWIAILNCIHKMFFLEDMEPTKVDGRWKVDKQFKGFPTNVWNSIFDGLLNIDNDIQATNALIERVVDELSTWIKANISFVLREAVCLDTVLENFCTSTNRSVRLY</sequence>
<feature type="compositionally biased region" description="Low complexity" evidence="1">
    <location>
        <begin position="30"/>
        <end position="87"/>
    </location>
</feature>
<keyword evidence="2" id="KW-0808">Transferase</keyword>
<feature type="region of interest" description="Disordered" evidence="1">
    <location>
        <begin position="1"/>
        <end position="101"/>
    </location>
</feature>
<dbReference type="GO" id="GO:0005634">
    <property type="term" value="C:nucleus"/>
    <property type="evidence" value="ECO:0007669"/>
    <property type="project" value="TreeGrafter"/>
</dbReference>
<feature type="compositionally biased region" description="Low complexity" evidence="1">
    <location>
        <begin position="187"/>
        <end position="196"/>
    </location>
</feature>
<dbReference type="InterPro" id="IPR011009">
    <property type="entry name" value="Kinase-like_dom_sf"/>
</dbReference>
<proteinExistence type="predicted"/>
<dbReference type="PANTHER" id="PTHR14030:SF4">
    <property type="entry name" value="BUB1 KINASE, ISOFORM A-RELATED"/>
    <property type="match status" value="1"/>
</dbReference>
<feature type="region of interest" description="Disordered" evidence="1">
    <location>
        <begin position="306"/>
        <end position="369"/>
    </location>
</feature>